<dbReference type="RefSeq" id="WP_124295520.1">
    <property type="nucleotide sequence ID" value="NZ_BDES01000017.1"/>
</dbReference>
<evidence type="ECO:0000313" key="2">
    <source>
        <dbReference type="EMBL" id="GCD52597.1"/>
    </source>
</evidence>
<proteinExistence type="predicted"/>
<sequence>MLTRGQFVGQIIDDLAIISAQAKQRGNLHLYDINIYVEDFVKNVLNYVLDFNLSNLNQERLNNPGLDLGDAKKSWAFQVTTDKTSNKIKQTLEKITDDQKKKFRNIRIFIVGEKQKSYTFSDQIFIDNKFTLDMVWDFNDVCTRLMSLDIDTLQQIAKYIAKETRRMLVELEIPDLEGNYPTNIDDLIEKIPKPQLSNAVKMNTYFMQKREPFDCVKAELTIAELSKKLANLPRLTREVFKLMVERRDSVNTETDDFRISDPKLRRIYKGNDLSGDLSLLVEAEIIDFNSPDITGMPNYWSIRFPGSQESFHLNFIDYVEANRIDLRQPLVMLNFSDF</sequence>
<protein>
    <recommendedName>
        <fullName evidence="1">SMEK domain-containing protein</fullName>
    </recommendedName>
</protein>
<reference evidence="2 3" key="1">
    <citation type="submission" date="2016-06" db="EMBL/GenBank/DDBJ databases">
        <title>Acetobacter pasteurianus NBRC 3188 whole genome sequencing project.</title>
        <authorList>
            <person name="Matsutani M."/>
            <person name="Shiwa Y."/>
            <person name="Okamoto-Kainuma A."/>
            <person name="Ishikawa M."/>
            <person name="Koizumi Y."/>
            <person name="Yoshikawa H."/>
            <person name="Yakushi T."/>
            <person name="Matsushita K."/>
        </authorList>
    </citation>
    <scope>NUCLEOTIDE SEQUENCE [LARGE SCALE GENOMIC DNA]</scope>
    <source>
        <strain evidence="2 3">NBRC 3188</strain>
    </source>
</reference>
<dbReference type="Pfam" id="PF21941">
    <property type="entry name" value="SMEK_N"/>
    <property type="match status" value="1"/>
</dbReference>
<dbReference type="EMBL" id="BDES01000017">
    <property type="protein sequence ID" value="GCD52597.1"/>
    <property type="molecule type" value="Genomic_DNA"/>
</dbReference>
<organism evidence="2 3">
    <name type="scientific">Acetobacter pasteurianus NBRC 3188</name>
    <dbReference type="NCBI Taxonomy" id="1226663"/>
    <lineage>
        <taxon>Bacteria</taxon>
        <taxon>Pseudomonadati</taxon>
        <taxon>Pseudomonadota</taxon>
        <taxon>Alphaproteobacteria</taxon>
        <taxon>Acetobacterales</taxon>
        <taxon>Acetobacteraceae</taxon>
        <taxon>Acetobacter</taxon>
    </lineage>
</organism>
<dbReference type="InterPro" id="IPR047740">
    <property type="entry name" value="SMEK_dom"/>
</dbReference>
<evidence type="ECO:0000259" key="1">
    <source>
        <dbReference type="Pfam" id="PF21941"/>
    </source>
</evidence>
<dbReference type="NCBIfam" id="NF033859">
    <property type="entry name" value="SMEK_N"/>
    <property type="match status" value="1"/>
</dbReference>
<dbReference type="Proteomes" id="UP000287300">
    <property type="component" value="Unassembled WGS sequence"/>
</dbReference>
<feature type="domain" description="SMEK" evidence="1">
    <location>
        <begin position="10"/>
        <end position="144"/>
    </location>
</feature>
<gene>
    <name evidence="2" type="ORF">NBRC3188_1294</name>
</gene>
<accession>A0A401WTG1</accession>
<comment type="caution">
    <text evidence="2">The sequence shown here is derived from an EMBL/GenBank/DDBJ whole genome shotgun (WGS) entry which is preliminary data.</text>
</comment>
<name>A0A401WTG1_ACEPA</name>
<evidence type="ECO:0000313" key="3">
    <source>
        <dbReference type="Proteomes" id="UP000287300"/>
    </source>
</evidence>
<dbReference type="AlphaFoldDB" id="A0A401WTG1"/>